<dbReference type="Proteomes" id="UP000199758">
    <property type="component" value="Unassembled WGS sequence"/>
</dbReference>
<evidence type="ECO:0000313" key="2">
    <source>
        <dbReference type="Proteomes" id="UP000199758"/>
    </source>
</evidence>
<name>A0A1M5S8K4_9GAMM</name>
<dbReference type="EMBL" id="FQWZ01000010">
    <property type="protein sequence ID" value="SHH34775.1"/>
    <property type="molecule type" value="Genomic_DNA"/>
</dbReference>
<sequence>MNPGYALVSPYGIPASLRARKVANIGDGFIVRAIERLLAPRVATLRCSPRMTPAAAMLARLQQAGDVVLAGANQLDDGYRIWPGMTAEQVQRACWRFVIFGLGLNGDPARNQQMSEATCAIIEAIHQRIELSSWRCPATVRYLQRELPHLADRFVMTGCPVLLDTPVLDGARFSSAERVVAVTATERGDYWQRETAIIDCVARRFPRARRYFVVHQDFAALPVIGRWHDRLRGRHSIGDSAGALALRGYAQSRGYQVLVPDNADVAAVLYEAVDVHVGSRLHAHLLMLSRNRRSWLVPVDQRGHGMAEAFAFPLVTADAPEPDWDFDFEPLRQHVRVAWSEMQRFLRSWSASG</sequence>
<evidence type="ECO:0008006" key="3">
    <source>
        <dbReference type="Google" id="ProtNLM"/>
    </source>
</evidence>
<proteinExistence type="predicted"/>
<organism evidence="1 2">
    <name type="scientific">Hydrocarboniphaga daqingensis</name>
    <dbReference type="NCBI Taxonomy" id="490188"/>
    <lineage>
        <taxon>Bacteria</taxon>
        <taxon>Pseudomonadati</taxon>
        <taxon>Pseudomonadota</taxon>
        <taxon>Gammaproteobacteria</taxon>
        <taxon>Nevskiales</taxon>
        <taxon>Nevskiaceae</taxon>
        <taxon>Hydrocarboniphaga</taxon>
    </lineage>
</organism>
<keyword evidence="2" id="KW-1185">Reference proteome</keyword>
<dbReference type="STRING" id="490188.SAMN04488068_0015"/>
<evidence type="ECO:0000313" key="1">
    <source>
        <dbReference type="EMBL" id="SHH34775.1"/>
    </source>
</evidence>
<gene>
    <name evidence="1" type="ORF">SAMN04488068_0015</name>
</gene>
<accession>A0A1M5S8K4</accession>
<dbReference type="OrthoDB" id="9802987at2"/>
<dbReference type="AlphaFoldDB" id="A0A1M5S8K4"/>
<protein>
    <recommendedName>
        <fullName evidence="3">Polysaccharide pyruvyl transferase</fullName>
    </recommendedName>
</protein>
<dbReference type="RefSeq" id="WP_072899593.1">
    <property type="nucleotide sequence ID" value="NZ_FQWZ01000010.1"/>
</dbReference>
<reference evidence="1 2" key="1">
    <citation type="submission" date="2016-11" db="EMBL/GenBank/DDBJ databases">
        <authorList>
            <person name="Jaros S."/>
            <person name="Januszkiewicz K."/>
            <person name="Wedrychowicz H."/>
        </authorList>
    </citation>
    <scope>NUCLEOTIDE SEQUENCE [LARGE SCALE GENOMIC DNA]</scope>
    <source>
        <strain evidence="1 2">CGMCC 1.7049</strain>
    </source>
</reference>